<evidence type="ECO:0000256" key="9">
    <source>
        <dbReference type="ARBA" id="ARBA00023163"/>
    </source>
</evidence>
<dbReference type="PANTHER" id="PTHR14196">
    <property type="entry name" value="ODD-SKIPPED - RELATED"/>
    <property type="match status" value="1"/>
</dbReference>
<evidence type="ECO:0000256" key="5">
    <source>
        <dbReference type="ARBA" id="ARBA00022771"/>
    </source>
</evidence>
<keyword evidence="5" id="KW-0863">Zinc-finger</keyword>
<dbReference type="GO" id="GO:0000981">
    <property type="term" value="F:DNA-binding transcription factor activity, RNA polymerase II-specific"/>
    <property type="evidence" value="ECO:0007669"/>
    <property type="project" value="TreeGrafter"/>
</dbReference>
<dbReference type="InParanoid" id="A0A6I8U410"/>
<evidence type="ECO:0000256" key="1">
    <source>
        <dbReference type="ARBA" id="ARBA00004123"/>
    </source>
</evidence>
<keyword evidence="10" id="KW-0539">Nucleus</keyword>
<keyword evidence="12" id="KW-1185">Reference proteome</keyword>
<dbReference type="OrthoDB" id="6077919at2759"/>
<dbReference type="SUPFAM" id="SSF57667">
    <property type="entry name" value="beta-beta-alpha zinc fingers"/>
    <property type="match status" value="2"/>
</dbReference>
<reference evidence="11" key="2">
    <citation type="submission" date="2020-05" db="UniProtKB">
        <authorList>
            <consortium name="EnsemblMetazoa"/>
        </authorList>
    </citation>
    <scope>IDENTIFICATION</scope>
    <source>
        <strain evidence="11">LVP_AGWG</strain>
    </source>
</reference>
<dbReference type="FunFam" id="3.30.160.60:FF:000110">
    <property type="entry name" value="Zinc finger protein-like"/>
    <property type="match status" value="1"/>
</dbReference>
<keyword evidence="9" id="KW-0804">Transcription</keyword>
<evidence type="ECO:0000256" key="2">
    <source>
        <dbReference type="ARBA" id="ARBA00006991"/>
    </source>
</evidence>
<dbReference type="InterPro" id="IPR050717">
    <property type="entry name" value="C2H2-ZF_Transcription_Reg"/>
</dbReference>
<dbReference type="InterPro" id="IPR012934">
    <property type="entry name" value="Znf_AD"/>
</dbReference>
<dbReference type="EnsemblMetazoa" id="AAEL022195-RA">
    <property type="protein sequence ID" value="AAEL022195-PA"/>
    <property type="gene ID" value="AAEL022195"/>
</dbReference>
<proteinExistence type="inferred from homology"/>
<dbReference type="Pfam" id="PF00096">
    <property type="entry name" value="zf-C2H2"/>
    <property type="match status" value="2"/>
</dbReference>
<dbReference type="GO" id="GO:0005634">
    <property type="term" value="C:nucleus"/>
    <property type="evidence" value="ECO:0007669"/>
    <property type="project" value="UniProtKB-SubCell"/>
</dbReference>
<keyword evidence="8" id="KW-0238">DNA-binding</keyword>
<reference evidence="11 12" key="1">
    <citation type="submission" date="2017-06" db="EMBL/GenBank/DDBJ databases">
        <title>Aedes aegypti genome working group (AGWG) sequencing and assembly.</title>
        <authorList>
            <consortium name="Aedes aegypti Genome Working Group (AGWG)"/>
            <person name="Matthews B.J."/>
        </authorList>
    </citation>
    <scope>NUCLEOTIDE SEQUENCE [LARGE SCALE GENOMIC DNA]</scope>
    <source>
        <strain evidence="11 12">LVP_AGWG</strain>
    </source>
</reference>
<evidence type="ECO:0000256" key="6">
    <source>
        <dbReference type="ARBA" id="ARBA00022833"/>
    </source>
</evidence>
<comment type="similarity">
    <text evidence="2">Belongs to the krueppel C2H2-type zinc-finger protein family.</text>
</comment>
<dbReference type="FunFam" id="3.30.160.60:FF:000382">
    <property type="entry name" value="zinc finger protein 35 isoform X4"/>
    <property type="match status" value="1"/>
</dbReference>
<dbReference type="SMART" id="SM00868">
    <property type="entry name" value="zf-AD"/>
    <property type="match status" value="1"/>
</dbReference>
<dbReference type="Gene3D" id="3.40.1800.20">
    <property type="match status" value="1"/>
</dbReference>
<accession>A0A6I8U410</accession>
<dbReference type="PROSITE" id="PS00028">
    <property type="entry name" value="ZINC_FINGER_C2H2_1"/>
    <property type="match status" value="5"/>
</dbReference>
<evidence type="ECO:0000256" key="4">
    <source>
        <dbReference type="ARBA" id="ARBA00022737"/>
    </source>
</evidence>
<comment type="subcellular location">
    <subcellularLocation>
        <location evidence="1">Nucleus</location>
    </subcellularLocation>
</comment>
<dbReference type="FunFam" id="3.30.160.60:FF:000060">
    <property type="entry name" value="zinc finger protein 436"/>
    <property type="match status" value="1"/>
</dbReference>
<organism evidence="11 12">
    <name type="scientific">Aedes aegypti</name>
    <name type="common">Yellowfever mosquito</name>
    <name type="synonym">Culex aegypti</name>
    <dbReference type="NCBI Taxonomy" id="7159"/>
    <lineage>
        <taxon>Eukaryota</taxon>
        <taxon>Metazoa</taxon>
        <taxon>Ecdysozoa</taxon>
        <taxon>Arthropoda</taxon>
        <taxon>Hexapoda</taxon>
        <taxon>Insecta</taxon>
        <taxon>Pterygota</taxon>
        <taxon>Neoptera</taxon>
        <taxon>Endopterygota</taxon>
        <taxon>Diptera</taxon>
        <taxon>Nematocera</taxon>
        <taxon>Culicoidea</taxon>
        <taxon>Culicidae</taxon>
        <taxon>Culicinae</taxon>
        <taxon>Aedini</taxon>
        <taxon>Aedes</taxon>
        <taxon>Stegomyia</taxon>
    </lineage>
</organism>
<keyword evidence="6" id="KW-0862">Zinc</keyword>
<evidence type="ECO:0000256" key="3">
    <source>
        <dbReference type="ARBA" id="ARBA00022723"/>
    </source>
</evidence>
<dbReference type="SUPFAM" id="SSF57716">
    <property type="entry name" value="Glucocorticoid receptor-like (DNA-binding domain)"/>
    <property type="match status" value="1"/>
</dbReference>
<sequence length="384" mass="43676">MSTNRIKKLQQSNFQVCRFCLHGNTEDLSSIYDKITDRVAVLSPMIKKVLTMLDIQIPPNDSLPKLVCINCRDTLVSIHQFQRNSQRSYDLLEKAMETKPNELLSTNNSDEEDHVNLVSPFAVSYENLESNSVEDIGQFCGQQNVEVKEEVEVAATILQSSGVEDEVKDEEYLEEDYLDDDGYIPVQDDGEMIVYNKPQIPKVKIRKPPTAKVCTICGAKTTAMSVHMRTHTNDRSFACSMCDMKFYTNGKLRCHFDAVHVGERKFSCEICGKSFVLKKNLKAHIMSHSAKREHVCSHCSKSFLFRWSLTAHERIHTGERPYGCTWQNCGKSFVTISNLIQHQKTTNHWKEAPEERCTLCGKAFLTKASLKAHHTKTHGLGGYQ</sequence>
<evidence type="ECO:0000256" key="8">
    <source>
        <dbReference type="ARBA" id="ARBA00023125"/>
    </source>
</evidence>
<evidence type="ECO:0000256" key="10">
    <source>
        <dbReference type="ARBA" id="ARBA00023242"/>
    </source>
</evidence>
<dbReference type="PANTHER" id="PTHR14196:SF12">
    <property type="entry name" value="ZINC FINGER PROTEIN 208-LIKE"/>
    <property type="match status" value="1"/>
</dbReference>
<dbReference type="GO" id="GO:0008270">
    <property type="term" value="F:zinc ion binding"/>
    <property type="evidence" value="ECO:0007669"/>
    <property type="project" value="UniProtKB-UniRule"/>
</dbReference>
<protein>
    <submittedName>
        <fullName evidence="11">Uncharacterized protein</fullName>
    </submittedName>
</protein>
<dbReference type="InterPro" id="IPR036236">
    <property type="entry name" value="Znf_C2H2_sf"/>
</dbReference>
<dbReference type="SMART" id="SM00355">
    <property type="entry name" value="ZnF_C2H2"/>
    <property type="match status" value="6"/>
</dbReference>
<gene>
    <name evidence="11" type="primary">110678935</name>
</gene>
<dbReference type="Proteomes" id="UP000008820">
    <property type="component" value="Chromosome 3"/>
</dbReference>
<keyword evidence="3" id="KW-0479">Metal-binding</keyword>
<dbReference type="Pfam" id="PF07776">
    <property type="entry name" value="zf-AD"/>
    <property type="match status" value="1"/>
</dbReference>
<name>A0A6I8U410_AEDAE</name>
<dbReference type="PROSITE" id="PS51915">
    <property type="entry name" value="ZAD"/>
    <property type="match status" value="1"/>
</dbReference>
<evidence type="ECO:0000256" key="7">
    <source>
        <dbReference type="ARBA" id="ARBA00023015"/>
    </source>
</evidence>
<dbReference type="Gene3D" id="3.30.160.60">
    <property type="entry name" value="Classic Zinc Finger"/>
    <property type="match status" value="4"/>
</dbReference>
<dbReference type="GO" id="GO:0000977">
    <property type="term" value="F:RNA polymerase II transcription regulatory region sequence-specific DNA binding"/>
    <property type="evidence" value="ECO:0007669"/>
    <property type="project" value="TreeGrafter"/>
</dbReference>
<evidence type="ECO:0000313" key="12">
    <source>
        <dbReference type="Proteomes" id="UP000008820"/>
    </source>
</evidence>
<dbReference type="PROSITE" id="PS50157">
    <property type="entry name" value="ZINC_FINGER_C2H2_2"/>
    <property type="match status" value="5"/>
</dbReference>
<dbReference type="FunCoup" id="A0A6I8U410">
    <property type="interactions" value="250"/>
</dbReference>
<dbReference type="AlphaFoldDB" id="A0A6I8U410"/>
<keyword evidence="4" id="KW-0677">Repeat</keyword>
<keyword evidence="7" id="KW-0805">Transcription regulation</keyword>
<dbReference type="InterPro" id="IPR013087">
    <property type="entry name" value="Znf_C2H2_type"/>
</dbReference>
<evidence type="ECO:0000313" key="11">
    <source>
        <dbReference type="EnsemblMetazoa" id="AAEL022195-PA"/>
    </source>
</evidence>